<protein>
    <submittedName>
        <fullName evidence="2">Uncharacterized protein</fullName>
    </submittedName>
</protein>
<evidence type="ECO:0000313" key="2">
    <source>
        <dbReference type="EMBL" id="OQR96780.1"/>
    </source>
</evidence>
<dbReference type="EMBL" id="JNBR01000131">
    <property type="protein sequence ID" value="OQR96780.1"/>
    <property type="molecule type" value="Genomic_DNA"/>
</dbReference>
<comment type="caution">
    <text evidence="2">The sequence shown here is derived from an EMBL/GenBank/DDBJ whole genome shotgun (WGS) entry which is preliminary data.</text>
</comment>
<proteinExistence type="predicted"/>
<reference evidence="2 3" key="1">
    <citation type="journal article" date="2014" name="Genome Biol. Evol.">
        <title>The secreted proteins of Achlya hypogyna and Thraustotheca clavata identify the ancestral oomycete secretome and reveal gene acquisitions by horizontal gene transfer.</title>
        <authorList>
            <person name="Misner I."/>
            <person name="Blouin N."/>
            <person name="Leonard G."/>
            <person name="Richards T.A."/>
            <person name="Lane C.E."/>
        </authorList>
    </citation>
    <scope>NUCLEOTIDE SEQUENCE [LARGE SCALE GENOMIC DNA]</scope>
    <source>
        <strain evidence="2 3">ATCC 48635</strain>
    </source>
</reference>
<organism evidence="2 3">
    <name type="scientific">Achlya hypogyna</name>
    <name type="common">Oomycete</name>
    <name type="synonym">Protoachlya hypogyna</name>
    <dbReference type="NCBI Taxonomy" id="1202772"/>
    <lineage>
        <taxon>Eukaryota</taxon>
        <taxon>Sar</taxon>
        <taxon>Stramenopiles</taxon>
        <taxon>Oomycota</taxon>
        <taxon>Saprolegniomycetes</taxon>
        <taxon>Saprolegniales</taxon>
        <taxon>Achlyaceae</taxon>
        <taxon>Achlya</taxon>
    </lineage>
</organism>
<evidence type="ECO:0000256" key="1">
    <source>
        <dbReference type="SAM" id="MobiDB-lite"/>
    </source>
</evidence>
<accession>A0A1V9ZG16</accession>
<dbReference type="Proteomes" id="UP000243579">
    <property type="component" value="Unassembled WGS sequence"/>
</dbReference>
<gene>
    <name evidence="2" type="ORF">ACHHYP_13627</name>
</gene>
<evidence type="ECO:0000313" key="3">
    <source>
        <dbReference type="Proteomes" id="UP000243579"/>
    </source>
</evidence>
<feature type="region of interest" description="Disordered" evidence="1">
    <location>
        <begin position="1"/>
        <end position="29"/>
    </location>
</feature>
<sequence>MEDERRPSLACNAAAAPPTSGVARAQEEPPQHEVFGDGNLNAVFLVLLLLHLLQYAMREPCTC</sequence>
<name>A0A1V9ZG16_ACHHY</name>
<keyword evidence="3" id="KW-1185">Reference proteome</keyword>
<dbReference type="AlphaFoldDB" id="A0A1V9ZG16"/>
<dbReference type="OrthoDB" id="123519at2759"/>